<evidence type="ECO:0000313" key="9">
    <source>
        <dbReference type="Proteomes" id="UP000029644"/>
    </source>
</evidence>
<dbReference type="GO" id="GO:0008843">
    <property type="term" value="F:endochitinase activity"/>
    <property type="evidence" value="ECO:0007669"/>
    <property type="project" value="UniProtKB-EC"/>
</dbReference>
<dbReference type="SMART" id="SM00060">
    <property type="entry name" value="FN3"/>
    <property type="match status" value="1"/>
</dbReference>
<feature type="signal peptide" evidence="6">
    <location>
        <begin position="1"/>
        <end position="17"/>
    </location>
</feature>
<reference evidence="8 9" key="1">
    <citation type="journal article" date="2014" name="Genome Announc.">
        <title>Draft Genome Sequences of Marine Flavobacterium Algibacter lectus Strains SS8 and NR4.</title>
        <authorList>
            <person name="Takatani N."/>
            <person name="Nakanishi M."/>
            <person name="Meirelles P."/>
            <person name="Mino S."/>
            <person name="Suda W."/>
            <person name="Oshima K."/>
            <person name="Hattori M."/>
            <person name="Ohkuma M."/>
            <person name="Hosokawa M."/>
            <person name="Miyashita K."/>
            <person name="Thompson F.L."/>
            <person name="Niwa A."/>
            <person name="Sawabe T."/>
            <person name="Sawabe T."/>
        </authorList>
    </citation>
    <scope>NUCLEOTIDE SEQUENCE [LARGE SCALE GENOMIC DNA]</scope>
    <source>
        <strain evidence="8 9">JCM 19300</strain>
    </source>
</reference>
<dbReference type="GO" id="GO:0004518">
    <property type="term" value="F:nuclease activity"/>
    <property type="evidence" value="ECO:0007669"/>
    <property type="project" value="UniProtKB-KW"/>
</dbReference>
<dbReference type="InterPro" id="IPR044925">
    <property type="entry name" value="His-Me_finger_sf"/>
</dbReference>
<comment type="similarity">
    <text evidence="1">Belongs to the EndA/NucM nuclease family.</text>
</comment>
<evidence type="ECO:0000313" key="8">
    <source>
        <dbReference type="EMBL" id="GAL64027.1"/>
    </source>
</evidence>
<dbReference type="Gene3D" id="2.60.40.10">
    <property type="entry name" value="Immunoglobulins"/>
    <property type="match status" value="1"/>
</dbReference>
<evidence type="ECO:0000256" key="5">
    <source>
        <dbReference type="SAM" id="MobiDB-lite"/>
    </source>
</evidence>
<sequence length="619" mass="67347">MKHFYLFFLFVTTLSFAQLAPPQNLQSYYQDVDFSQTGLDLFNDLAIETAAKHTQYLTYTPGIWEASKITDQDPDNLNNVLLIYGYSDTDGNYVTDRTRSNTSTGGNQGTDWNREHTFPNSLASPKLESTGKNVPPYADAHNLRPSDVRMNSNRGNLKYITNIGADGNPITTTAANISGSWYPGDEWKGDAARIIMYMYLRYGTQCKPVFVANGETNAIDSNMINLLLEWNAQDPVSIVEDQRNAYHGDVNNAYGQGNRNPFIDNPYLATAIWGGQTARNRWGESQPSDTQAPTVPANLVASNATSTTVDLSWDASTDDTGVTSYQIYVDGEYFISSQSETSLTLNGLTPKTSYSFSVLAADLANNKSDLSDAVSATTLEDSTPVSGTCITETFENLVSTVGSNDSQYADRTWTGNDGDIWTATLARIDQVILPESKAITFDVRGTKTGKITSPMFSGGIGSLTATTQRAYSGGSGNLDVMVNGNVVGSLPYGDSTQTTTISNINITGNVTIVVTENTSGGDRVTLDDLSWTCYTSLSTDDKFLEDLKIYPNPVKGSNINIDTNEPLEFGIYDILGKQTNRGIISSSAQSIDVANLKQGVYILKLSSEARSITKKIVKQ</sequence>
<proteinExistence type="inferred from homology"/>
<feature type="compositionally biased region" description="Polar residues" evidence="5">
    <location>
        <begin position="100"/>
        <end position="111"/>
    </location>
</feature>
<dbReference type="CDD" id="cd00063">
    <property type="entry name" value="FN3"/>
    <property type="match status" value="1"/>
</dbReference>
<evidence type="ECO:0000259" key="7">
    <source>
        <dbReference type="PROSITE" id="PS50853"/>
    </source>
</evidence>
<evidence type="ECO:0000256" key="6">
    <source>
        <dbReference type="SAM" id="SignalP"/>
    </source>
</evidence>
<dbReference type="PROSITE" id="PS50853">
    <property type="entry name" value="FN3"/>
    <property type="match status" value="1"/>
</dbReference>
<comment type="caution">
    <text evidence="8">The sequence shown here is derived from an EMBL/GenBank/DDBJ whole genome shotgun (WGS) entry which is preliminary data.</text>
</comment>
<dbReference type="AlphaFoldDB" id="A0A090W934"/>
<dbReference type="InterPro" id="IPR003961">
    <property type="entry name" value="FN3_dom"/>
</dbReference>
<dbReference type="NCBIfam" id="TIGR04183">
    <property type="entry name" value="Por_Secre_tail"/>
    <property type="match status" value="1"/>
</dbReference>
<accession>A0A090W934</accession>
<dbReference type="Pfam" id="PF04231">
    <property type="entry name" value="Endonuclease_1"/>
    <property type="match status" value="1"/>
</dbReference>
<feature type="chain" id="PRO_5001865935" evidence="6">
    <location>
        <begin position="18"/>
        <end position="619"/>
    </location>
</feature>
<keyword evidence="8" id="KW-0326">Glycosidase</keyword>
<dbReference type="RefSeq" id="WP_042505853.1">
    <property type="nucleotide sequence ID" value="NZ_BBNQ01000015.1"/>
</dbReference>
<dbReference type="EC" id="3.2.1.14" evidence="8"/>
<dbReference type="InterPro" id="IPR036116">
    <property type="entry name" value="FN3_sf"/>
</dbReference>
<dbReference type="PANTHER" id="PTHR33607">
    <property type="entry name" value="ENDONUCLEASE-1"/>
    <property type="match status" value="1"/>
</dbReference>
<keyword evidence="4 8" id="KW-0378">Hydrolase</keyword>
<keyword evidence="3 6" id="KW-0732">Signal</keyword>
<evidence type="ECO:0000256" key="4">
    <source>
        <dbReference type="ARBA" id="ARBA00022801"/>
    </source>
</evidence>
<dbReference type="InterPro" id="IPR026444">
    <property type="entry name" value="Secre_tail"/>
</dbReference>
<dbReference type="OrthoDB" id="5500612at2"/>
<dbReference type="Pfam" id="PF18962">
    <property type="entry name" value="Por_Secre_tail"/>
    <property type="match status" value="1"/>
</dbReference>
<name>A0A090W934_9FLAO</name>
<dbReference type="InterPro" id="IPR013783">
    <property type="entry name" value="Ig-like_fold"/>
</dbReference>
<organism evidence="8 9">
    <name type="scientific">Algibacter lectus</name>
    <dbReference type="NCBI Taxonomy" id="221126"/>
    <lineage>
        <taxon>Bacteria</taxon>
        <taxon>Pseudomonadati</taxon>
        <taxon>Bacteroidota</taxon>
        <taxon>Flavobacteriia</taxon>
        <taxon>Flavobacteriales</taxon>
        <taxon>Flavobacteriaceae</taxon>
        <taxon>Algibacter</taxon>
    </lineage>
</organism>
<evidence type="ECO:0000256" key="1">
    <source>
        <dbReference type="ARBA" id="ARBA00006429"/>
    </source>
</evidence>
<protein>
    <submittedName>
        <fullName evidence="8">Chitinase</fullName>
        <ecNumber evidence="8">3.2.1.14</ecNumber>
    </submittedName>
</protein>
<feature type="region of interest" description="Disordered" evidence="5">
    <location>
        <begin position="94"/>
        <end position="148"/>
    </location>
</feature>
<dbReference type="SUPFAM" id="SSF54060">
    <property type="entry name" value="His-Me finger endonucleases"/>
    <property type="match status" value="1"/>
</dbReference>
<dbReference type="PANTHER" id="PTHR33607:SF2">
    <property type="entry name" value="ENDONUCLEASE-1"/>
    <property type="match status" value="1"/>
</dbReference>
<dbReference type="EMBL" id="BBNQ01000015">
    <property type="protein sequence ID" value="GAL64027.1"/>
    <property type="molecule type" value="Genomic_DNA"/>
</dbReference>
<dbReference type="InterPro" id="IPR007346">
    <property type="entry name" value="Endonuclease-I"/>
</dbReference>
<evidence type="ECO:0000256" key="2">
    <source>
        <dbReference type="ARBA" id="ARBA00022722"/>
    </source>
</evidence>
<gene>
    <name evidence="8" type="ORF">JCM19300_3230</name>
</gene>
<feature type="domain" description="Fibronectin type-III" evidence="7">
    <location>
        <begin position="295"/>
        <end position="381"/>
    </location>
</feature>
<dbReference type="Pfam" id="PF00041">
    <property type="entry name" value="fn3"/>
    <property type="match status" value="1"/>
</dbReference>
<dbReference type="SUPFAM" id="SSF49265">
    <property type="entry name" value="Fibronectin type III"/>
    <property type="match status" value="1"/>
</dbReference>
<evidence type="ECO:0000256" key="3">
    <source>
        <dbReference type="ARBA" id="ARBA00022729"/>
    </source>
</evidence>
<keyword evidence="2" id="KW-0540">Nuclease</keyword>
<dbReference type="Proteomes" id="UP000029644">
    <property type="component" value="Unassembled WGS sequence"/>
</dbReference>